<dbReference type="Pfam" id="PF02130">
    <property type="entry name" value="YbeY"/>
    <property type="match status" value="1"/>
</dbReference>
<comment type="similarity">
    <text evidence="1 9">Belongs to the endoribonuclease YbeY family.</text>
</comment>
<comment type="function">
    <text evidence="9">Single strand-specific metallo-endoribonuclease involved in late-stage 70S ribosome quality control and in maturation of the 3' terminus of the 16S rRNA.</text>
</comment>
<evidence type="ECO:0000256" key="8">
    <source>
        <dbReference type="ARBA" id="ARBA00022833"/>
    </source>
</evidence>
<evidence type="ECO:0000256" key="7">
    <source>
        <dbReference type="ARBA" id="ARBA00022801"/>
    </source>
</evidence>
<keyword evidence="6 9" id="KW-0255">Endonuclease</keyword>
<keyword evidence="3 9" id="KW-0698">rRNA processing</keyword>
<feature type="region of interest" description="Disordered" evidence="10">
    <location>
        <begin position="161"/>
        <end position="189"/>
    </location>
</feature>
<dbReference type="GO" id="GO:0004521">
    <property type="term" value="F:RNA endonuclease activity"/>
    <property type="evidence" value="ECO:0007669"/>
    <property type="project" value="UniProtKB-UniRule"/>
</dbReference>
<dbReference type="OrthoDB" id="9807740at2"/>
<dbReference type="KEGG" id="cgv:CGLAU_09395"/>
<gene>
    <name evidence="9 11" type="primary">ybeY</name>
    <name evidence="11" type="ORF">CGLAU_09395</name>
</gene>
<keyword evidence="9" id="KW-0963">Cytoplasm</keyword>
<dbReference type="RefSeq" id="WP_095660463.1">
    <property type="nucleotide sequence ID" value="NZ_CP019688.1"/>
</dbReference>
<keyword evidence="2 9" id="KW-0690">Ribosome biogenesis</keyword>
<evidence type="ECO:0000256" key="10">
    <source>
        <dbReference type="SAM" id="MobiDB-lite"/>
    </source>
</evidence>
<evidence type="ECO:0000256" key="6">
    <source>
        <dbReference type="ARBA" id="ARBA00022759"/>
    </source>
</evidence>
<organism evidence="11 12">
    <name type="scientific">Corynebacterium glaucum</name>
    <dbReference type="NCBI Taxonomy" id="187491"/>
    <lineage>
        <taxon>Bacteria</taxon>
        <taxon>Bacillati</taxon>
        <taxon>Actinomycetota</taxon>
        <taxon>Actinomycetes</taxon>
        <taxon>Mycobacteriales</taxon>
        <taxon>Corynebacteriaceae</taxon>
        <taxon>Corynebacterium</taxon>
    </lineage>
</organism>
<evidence type="ECO:0000256" key="2">
    <source>
        <dbReference type="ARBA" id="ARBA00022517"/>
    </source>
</evidence>
<sequence>MSIEVLNESGEAEVNEQMLIDVCSYALTAMDVHPDVEATITLVDEPTMADLHVRWMDLEGPTDVMSFPMDELTPGGGRPDAKELGPSMLGDIILCPSYARKQADMAGHDLAHELALLTVHGVLHLLGYDHIAPDDEREMFALQNELLADWYDSLSARGVEYQPKPTGTHAFPSAADRDELDRKMREADQ</sequence>
<feature type="compositionally biased region" description="Basic and acidic residues" evidence="10">
    <location>
        <begin position="175"/>
        <end position="189"/>
    </location>
</feature>
<keyword evidence="5 9" id="KW-0479">Metal-binding</keyword>
<dbReference type="GO" id="GO:0005737">
    <property type="term" value="C:cytoplasm"/>
    <property type="evidence" value="ECO:0007669"/>
    <property type="project" value="UniProtKB-SubCell"/>
</dbReference>
<dbReference type="GO" id="GO:0008270">
    <property type="term" value="F:zinc ion binding"/>
    <property type="evidence" value="ECO:0007669"/>
    <property type="project" value="UniProtKB-UniRule"/>
</dbReference>
<dbReference type="InterPro" id="IPR023091">
    <property type="entry name" value="MetalPrtase_cat_dom_sf_prd"/>
</dbReference>
<dbReference type="EMBL" id="CP019688">
    <property type="protein sequence ID" value="AQQ15830.1"/>
    <property type="molecule type" value="Genomic_DNA"/>
</dbReference>
<evidence type="ECO:0000256" key="1">
    <source>
        <dbReference type="ARBA" id="ARBA00010875"/>
    </source>
</evidence>
<proteinExistence type="inferred from homology"/>
<dbReference type="AlphaFoldDB" id="A0A1Q2HYH3"/>
<dbReference type="HAMAP" id="MF_00009">
    <property type="entry name" value="Endoribonucl_YbeY"/>
    <property type="match status" value="1"/>
</dbReference>
<dbReference type="NCBIfam" id="TIGR00043">
    <property type="entry name" value="rRNA maturation RNase YbeY"/>
    <property type="match status" value="1"/>
</dbReference>
<feature type="binding site" evidence="9">
    <location>
        <position position="130"/>
    </location>
    <ligand>
        <name>Zn(2+)</name>
        <dbReference type="ChEBI" id="CHEBI:29105"/>
        <note>catalytic</note>
    </ligand>
</feature>
<feature type="binding site" evidence="9">
    <location>
        <position position="120"/>
    </location>
    <ligand>
        <name>Zn(2+)</name>
        <dbReference type="ChEBI" id="CHEBI:29105"/>
        <note>catalytic</note>
    </ligand>
</feature>
<dbReference type="SUPFAM" id="SSF55486">
    <property type="entry name" value="Metalloproteases ('zincins'), catalytic domain"/>
    <property type="match status" value="1"/>
</dbReference>
<dbReference type="InterPro" id="IPR002036">
    <property type="entry name" value="YbeY"/>
</dbReference>
<dbReference type="EC" id="3.1.-.-" evidence="9"/>
<reference evidence="11 12" key="1">
    <citation type="submission" date="2016-12" db="EMBL/GenBank/DDBJ databases">
        <authorList>
            <person name="Song W.-J."/>
            <person name="Kurnit D.M."/>
        </authorList>
    </citation>
    <scope>NUCLEOTIDE SEQUENCE [LARGE SCALE GENOMIC DNA]</scope>
    <source>
        <strain evidence="11 12">DSM 30827</strain>
    </source>
</reference>
<dbReference type="PANTHER" id="PTHR46986:SF1">
    <property type="entry name" value="ENDORIBONUCLEASE YBEY, CHLOROPLASTIC"/>
    <property type="match status" value="1"/>
</dbReference>
<dbReference type="GO" id="GO:0004222">
    <property type="term" value="F:metalloendopeptidase activity"/>
    <property type="evidence" value="ECO:0007669"/>
    <property type="project" value="InterPro"/>
</dbReference>
<evidence type="ECO:0000256" key="9">
    <source>
        <dbReference type="HAMAP-Rule" id="MF_00009"/>
    </source>
</evidence>
<evidence type="ECO:0000313" key="12">
    <source>
        <dbReference type="Proteomes" id="UP000217209"/>
    </source>
</evidence>
<name>A0A1Q2HYH3_9CORY</name>
<comment type="cofactor">
    <cofactor evidence="9">
        <name>Zn(2+)</name>
        <dbReference type="ChEBI" id="CHEBI:29105"/>
    </cofactor>
    <text evidence="9">Binds 1 zinc ion.</text>
</comment>
<evidence type="ECO:0000256" key="5">
    <source>
        <dbReference type="ARBA" id="ARBA00022723"/>
    </source>
</evidence>
<dbReference type="InterPro" id="IPR020549">
    <property type="entry name" value="YbeY_CS"/>
</dbReference>
<protein>
    <recommendedName>
        <fullName evidence="9">Endoribonuclease YbeY</fullName>
        <ecNumber evidence="9">3.1.-.-</ecNumber>
    </recommendedName>
</protein>
<dbReference type="Proteomes" id="UP000217209">
    <property type="component" value="Chromosome"/>
</dbReference>
<evidence type="ECO:0000256" key="4">
    <source>
        <dbReference type="ARBA" id="ARBA00022722"/>
    </source>
</evidence>
<feature type="binding site" evidence="9">
    <location>
        <position position="124"/>
    </location>
    <ligand>
        <name>Zn(2+)</name>
        <dbReference type="ChEBI" id="CHEBI:29105"/>
        <note>catalytic</note>
    </ligand>
</feature>
<dbReference type="GO" id="GO:0006364">
    <property type="term" value="P:rRNA processing"/>
    <property type="evidence" value="ECO:0007669"/>
    <property type="project" value="UniProtKB-UniRule"/>
</dbReference>
<keyword evidence="12" id="KW-1185">Reference proteome</keyword>
<dbReference type="PANTHER" id="PTHR46986">
    <property type="entry name" value="ENDORIBONUCLEASE YBEY, CHLOROPLASTIC"/>
    <property type="match status" value="1"/>
</dbReference>
<keyword evidence="4 9" id="KW-0540">Nuclease</keyword>
<keyword evidence="7 9" id="KW-0378">Hydrolase</keyword>
<keyword evidence="8 9" id="KW-0862">Zinc</keyword>
<comment type="subcellular location">
    <subcellularLocation>
        <location evidence="9">Cytoplasm</location>
    </subcellularLocation>
</comment>
<accession>A0A1Q2HYH3</accession>
<evidence type="ECO:0000313" key="11">
    <source>
        <dbReference type="EMBL" id="AQQ15830.1"/>
    </source>
</evidence>
<dbReference type="PROSITE" id="PS01306">
    <property type="entry name" value="UPF0054"/>
    <property type="match status" value="1"/>
</dbReference>
<evidence type="ECO:0000256" key="3">
    <source>
        <dbReference type="ARBA" id="ARBA00022552"/>
    </source>
</evidence>
<dbReference type="Gene3D" id="3.40.390.30">
    <property type="entry name" value="Metalloproteases ('zincins'), catalytic domain"/>
    <property type="match status" value="1"/>
</dbReference>